<keyword evidence="1" id="KW-1133">Transmembrane helix</keyword>
<sequence length="129" mass="14992">MNGMFRFFFSHVSINQINILYSQNPIYYIFVLHTLIQCIAKKDADCNDFPENRNNRGCLCFSSKMGLQKKQNKINTFYLMIISIDSNQTYTPLYSHDQVLVVFSWLDTLVGWLVGLTFTALLFMLILLG</sequence>
<protein>
    <submittedName>
        <fullName evidence="2">Uncharacterized protein</fullName>
    </submittedName>
</protein>
<name>A0ABQ8JH92_DERPT</name>
<dbReference type="EMBL" id="NJHN03000037">
    <property type="protein sequence ID" value="KAH9421750.1"/>
    <property type="molecule type" value="Genomic_DNA"/>
</dbReference>
<comment type="caution">
    <text evidence="2">The sequence shown here is derived from an EMBL/GenBank/DDBJ whole genome shotgun (WGS) entry which is preliminary data.</text>
</comment>
<dbReference type="Proteomes" id="UP000887458">
    <property type="component" value="Unassembled WGS sequence"/>
</dbReference>
<evidence type="ECO:0000313" key="3">
    <source>
        <dbReference type="Proteomes" id="UP000887458"/>
    </source>
</evidence>
<keyword evidence="1" id="KW-0812">Transmembrane</keyword>
<proteinExistence type="predicted"/>
<reference evidence="2 3" key="2">
    <citation type="journal article" date="2022" name="Mol. Biol. Evol.">
        <title>Comparative Genomics Reveals Insights into the Divergent Evolution of Astigmatic Mites and Household Pest Adaptations.</title>
        <authorList>
            <person name="Xiong Q."/>
            <person name="Wan A.T."/>
            <person name="Liu X."/>
            <person name="Fung C.S."/>
            <person name="Xiao X."/>
            <person name="Malainual N."/>
            <person name="Hou J."/>
            <person name="Wang L."/>
            <person name="Wang M."/>
            <person name="Yang K.Y."/>
            <person name="Cui Y."/>
            <person name="Leung E.L."/>
            <person name="Nong W."/>
            <person name="Shin S.K."/>
            <person name="Au S.W."/>
            <person name="Jeong K.Y."/>
            <person name="Chew F.T."/>
            <person name="Hui J.H."/>
            <person name="Leung T.F."/>
            <person name="Tungtrongchitr A."/>
            <person name="Zhong N."/>
            <person name="Liu Z."/>
            <person name="Tsui S.K."/>
        </authorList>
    </citation>
    <scope>NUCLEOTIDE SEQUENCE [LARGE SCALE GENOMIC DNA]</scope>
    <source>
        <strain evidence="2">Derp</strain>
    </source>
</reference>
<reference evidence="2 3" key="1">
    <citation type="journal article" date="2018" name="J. Allergy Clin. Immunol.">
        <title>High-quality assembly of Dermatophagoides pteronyssinus genome and transcriptome reveals a wide range of novel allergens.</title>
        <authorList>
            <person name="Liu X.Y."/>
            <person name="Yang K.Y."/>
            <person name="Wang M.Q."/>
            <person name="Kwok J.S."/>
            <person name="Zeng X."/>
            <person name="Yang Z."/>
            <person name="Xiao X.J."/>
            <person name="Lau C.P."/>
            <person name="Li Y."/>
            <person name="Huang Z.M."/>
            <person name="Ba J.G."/>
            <person name="Yim A.K."/>
            <person name="Ouyang C.Y."/>
            <person name="Ngai S.M."/>
            <person name="Chan T.F."/>
            <person name="Leung E.L."/>
            <person name="Liu L."/>
            <person name="Liu Z.G."/>
            <person name="Tsui S.K."/>
        </authorList>
    </citation>
    <scope>NUCLEOTIDE SEQUENCE [LARGE SCALE GENOMIC DNA]</scope>
    <source>
        <strain evidence="2">Derp</strain>
    </source>
</reference>
<keyword evidence="1" id="KW-0472">Membrane</keyword>
<accession>A0ABQ8JH92</accession>
<gene>
    <name evidence="2" type="ORF">DERP_002038</name>
</gene>
<evidence type="ECO:0000256" key="1">
    <source>
        <dbReference type="SAM" id="Phobius"/>
    </source>
</evidence>
<feature type="transmembrane region" description="Helical" evidence="1">
    <location>
        <begin position="109"/>
        <end position="128"/>
    </location>
</feature>
<keyword evidence="3" id="KW-1185">Reference proteome</keyword>
<evidence type="ECO:0000313" key="2">
    <source>
        <dbReference type="EMBL" id="KAH9421750.1"/>
    </source>
</evidence>
<organism evidence="2 3">
    <name type="scientific">Dermatophagoides pteronyssinus</name>
    <name type="common">European house dust mite</name>
    <dbReference type="NCBI Taxonomy" id="6956"/>
    <lineage>
        <taxon>Eukaryota</taxon>
        <taxon>Metazoa</taxon>
        <taxon>Ecdysozoa</taxon>
        <taxon>Arthropoda</taxon>
        <taxon>Chelicerata</taxon>
        <taxon>Arachnida</taxon>
        <taxon>Acari</taxon>
        <taxon>Acariformes</taxon>
        <taxon>Sarcoptiformes</taxon>
        <taxon>Astigmata</taxon>
        <taxon>Psoroptidia</taxon>
        <taxon>Analgoidea</taxon>
        <taxon>Pyroglyphidae</taxon>
        <taxon>Dermatophagoidinae</taxon>
        <taxon>Dermatophagoides</taxon>
    </lineage>
</organism>